<dbReference type="AlphaFoldDB" id="A0A7Y9W4D7"/>
<gene>
    <name evidence="1" type="ORF">GGD41_001282</name>
</gene>
<sequence>MASTPHHPLHVLMRHAHPLRGHHEKSISVVVLAIHAGAGAALTTSVEVSDEEHDDGEHYRIATRRALAAGFYAPMLALEAGDLAGLMNFIRTSIVPPDARH</sequence>
<organism evidence="1 2">
    <name type="scientific">Paraburkholderia bryophila</name>
    <dbReference type="NCBI Taxonomy" id="420952"/>
    <lineage>
        <taxon>Bacteria</taxon>
        <taxon>Pseudomonadati</taxon>
        <taxon>Pseudomonadota</taxon>
        <taxon>Betaproteobacteria</taxon>
        <taxon>Burkholderiales</taxon>
        <taxon>Burkholderiaceae</taxon>
        <taxon>Paraburkholderia</taxon>
    </lineage>
</organism>
<dbReference type="Proteomes" id="UP000572540">
    <property type="component" value="Unassembled WGS sequence"/>
</dbReference>
<protein>
    <submittedName>
        <fullName evidence="1">Uncharacterized protein</fullName>
    </submittedName>
</protein>
<proteinExistence type="predicted"/>
<name>A0A7Y9W4D7_9BURK</name>
<comment type="caution">
    <text evidence="1">The sequence shown here is derived from an EMBL/GenBank/DDBJ whole genome shotgun (WGS) entry which is preliminary data.</text>
</comment>
<reference evidence="1 2" key="1">
    <citation type="submission" date="2020-07" db="EMBL/GenBank/DDBJ databases">
        <title>Exploring microbial biodiversity for novel pathways involved in the catabolism of aromatic compounds derived from lignin.</title>
        <authorList>
            <person name="Elkins J."/>
        </authorList>
    </citation>
    <scope>NUCLEOTIDE SEQUENCE [LARGE SCALE GENOMIC DNA]</scope>
    <source>
        <strain evidence="1 2">H2C3B</strain>
    </source>
</reference>
<accession>A0A7Y9W4D7</accession>
<evidence type="ECO:0000313" key="1">
    <source>
        <dbReference type="EMBL" id="NYH14054.1"/>
    </source>
</evidence>
<dbReference type="EMBL" id="JACCAU010000001">
    <property type="protein sequence ID" value="NYH14054.1"/>
    <property type="molecule type" value="Genomic_DNA"/>
</dbReference>
<evidence type="ECO:0000313" key="2">
    <source>
        <dbReference type="Proteomes" id="UP000572540"/>
    </source>
</evidence>
<dbReference type="RefSeq" id="WP_179709228.1">
    <property type="nucleotide sequence ID" value="NZ_JACCAU010000001.1"/>
</dbReference>